<evidence type="ECO:0000313" key="2">
    <source>
        <dbReference type="EMBL" id="GIQ80388.1"/>
    </source>
</evidence>
<dbReference type="Gene3D" id="3.90.640.10">
    <property type="entry name" value="Actin, Chain A, domain 4"/>
    <property type="match status" value="1"/>
</dbReference>
<keyword evidence="3" id="KW-1185">Reference proteome</keyword>
<feature type="region of interest" description="Disordered" evidence="1">
    <location>
        <begin position="1"/>
        <end position="75"/>
    </location>
</feature>
<dbReference type="Gene3D" id="3.30.420.40">
    <property type="match status" value="2"/>
</dbReference>
<dbReference type="Proteomes" id="UP000265618">
    <property type="component" value="Unassembled WGS sequence"/>
</dbReference>
<dbReference type="SUPFAM" id="SSF53067">
    <property type="entry name" value="Actin-like ATPase domain"/>
    <property type="match status" value="1"/>
</dbReference>
<dbReference type="EMBL" id="BDIP01000159">
    <property type="protein sequence ID" value="GIQ80388.1"/>
    <property type="molecule type" value="Genomic_DNA"/>
</dbReference>
<sequence>MPDEIMEGEREVEGGRGVGTPVKGKGGPATEDVPVEGVKAEQGGGEGEKPKKKRRRRKGKKKRSKGKGAPVPPSIQEVEQAAHKEALSAYGSPISQCRYSKTNTELVYEMQPDGGWVATQWGFEAHKGASTAALGPEEGVMHVKNFRLLLDPDSPSAGGTDRARIQLPPGKTVVNVLADYLRFMTQHSMKVLHRAYTVSSFSVSDVMWCIAVPARWRGRAWTQMREAATEAGLVSSPNSPRLHLVAEAEAALVYMDSLGNPEFLSNAMQRLAETPFRTREGEVTMVVDAGATSVDITTYRKAGPGTDALMHRDRVATLVSSAYDVTSDMTLSECVDLAFRDWVVGKVSLRVVEEMERDRPGAMYHLYDQWRMERRFDVWNDKDYDDHYIRLSGSMLKCIESHLAEEDVFARLGAEQDGEEDDLVLCLKDRERMFDPTVERILALIRKEMHNQSHRHSVGSILLIGGFAQFPYLKHRVQAELGQDVRVVWPKSPATVVMGGACQYALTREGPWV</sequence>
<feature type="compositionally biased region" description="Basic residues" evidence="1">
    <location>
        <begin position="50"/>
        <end position="66"/>
    </location>
</feature>
<evidence type="ECO:0000313" key="3">
    <source>
        <dbReference type="Proteomes" id="UP000265618"/>
    </source>
</evidence>
<dbReference type="PANTHER" id="PTHR14187">
    <property type="entry name" value="ALPHA KINASE/ELONGATION FACTOR 2 KINASE"/>
    <property type="match status" value="1"/>
</dbReference>
<gene>
    <name evidence="2" type="ORF">KIPB_001181</name>
</gene>
<dbReference type="AlphaFoldDB" id="A0A9K3CNE3"/>
<organism evidence="2 3">
    <name type="scientific">Kipferlia bialata</name>
    <dbReference type="NCBI Taxonomy" id="797122"/>
    <lineage>
        <taxon>Eukaryota</taxon>
        <taxon>Metamonada</taxon>
        <taxon>Carpediemonas-like organisms</taxon>
        <taxon>Kipferlia</taxon>
    </lineage>
</organism>
<dbReference type="InterPro" id="IPR043129">
    <property type="entry name" value="ATPase_NBD"/>
</dbReference>
<comment type="caution">
    <text evidence="2">The sequence shown here is derived from an EMBL/GenBank/DDBJ whole genome shotgun (WGS) entry which is preliminary data.</text>
</comment>
<dbReference type="OrthoDB" id="2963168at2759"/>
<evidence type="ECO:0000256" key="1">
    <source>
        <dbReference type="SAM" id="MobiDB-lite"/>
    </source>
</evidence>
<dbReference type="PANTHER" id="PTHR14187:SF5">
    <property type="entry name" value="HEAT SHOCK 70 KDA PROTEIN 12A"/>
    <property type="match status" value="1"/>
</dbReference>
<evidence type="ECO:0008006" key="4">
    <source>
        <dbReference type="Google" id="ProtNLM"/>
    </source>
</evidence>
<protein>
    <recommendedName>
        <fullName evidence="4">Heat shock protein 70 family</fullName>
    </recommendedName>
</protein>
<name>A0A9K3CNE3_9EUKA</name>
<accession>A0A9K3CNE3</accession>
<proteinExistence type="predicted"/>
<reference evidence="2 3" key="1">
    <citation type="journal article" date="2018" name="PLoS ONE">
        <title>The draft genome of Kipferlia bialata reveals reductive genome evolution in fornicate parasites.</title>
        <authorList>
            <person name="Tanifuji G."/>
            <person name="Takabayashi S."/>
            <person name="Kume K."/>
            <person name="Takagi M."/>
            <person name="Nakayama T."/>
            <person name="Kamikawa R."/>
            <person name="Inagaki Y."/>
            <person name="Hashimoto T."/>
        </authorList>
    </citation>
    <scope>NUCLEOTIDE SEQUENCE [LARGE SCALE GENOMIC DNA]</scope>
    <source>
        <strain evidence="2">NY0173</strain>
    </source>
</reference>